<dbReference type="Proteomes" id="UP000272474">
    <property type="component" value="Unassembled WGS sequence"/>
</dbReference>
<proteinExistence type="predicted"/>
<accession>A0A3A9YPU0</accession>
<keyword evidence="4" id="KW-1185">Reference proteome</keyword>
<organism evidence="3 4">
    <name type="scientific">Streptomyces hoynatensis</name>
    <dbReference type="NCBI Taxonomy" id="1141874"/>
    <lineage>
        <taxon>Bacteria</taxon>
        <taxon>Bacillati</taxon>
        <taxon>Actinomycetota</taxon>
        <taxon>Actinomycetes</taxon>
        <taxon>Kitasatosporales</taxon>
        <taxon>Streptomycetaceae</taxon>
        <taxon>Streptomyces</taxon>
    </lineage>
</organism>
<name>A0A3A9YPU0_9ACTN</name>
<dbReference type="AlphaFoldDB" id="A0A3A9YPU0"/>
<dbReference type="RefSeq" id="WP_120683918.1">
    <property type="nucleotide sequence ID" value="NZ_RBAL01000020.1"/>
</dbReference>
<evidence type="ECO:0000313" key="4">
    <source>
        <dbReference type="Proteomes" id="UP000272474"/>
    </source>
</evidence>
<keyword evidence="2" id="KW-0812">Transmembrane</keyword>
<keyword evidence="2" id="KW-0472">Membrane</keyword>
<dbReference type="EMBL" id="RBAL01000020">
    <property type="protein sequence ID" value="RKN38023.1"/>
    <property type="molecule type" value="Genomic_DNA"/>
</dbReference>
<evidence type="ECO:0000256" key="2">
    <source>
        <dbReference type="SAM" id="Phobius"/>
    </source>
</evidence>
<protein>
    <submittedName>
        <fullName evidence="3">Uncharacterized protein</fullName>
    </submittedName>
</protein>
<evidence type="ECO:0000256" key="1">
    <source>
        <dbReference type="SAM" id="MobiDB-lite"/>
    </source>
</evidence>
<sequence length="262" mass="28028">MPNDEGNDRLAALLRAHDPVREDELPSAGDPVGLRVLDRARRRSRRARTRRLVLVPAATLAMTGATAGAYAWVSAPGQPTNSAQLTCVTPTSQVGVEFYASEGTPADLCRDMWQYYADGPAPESLTACVEADRWNSIYVYEGDAAECARHGQEPYTGVSDEQYRFSAFRAELEEADAGCVSAEELRAKAEELLAEHGLGGWTVETEPVGASPLSGPCEMVTGFDEETRTVSLAPWGDPLSPGDEASADVTVPAENGALRPAN</sequence>
<feature type="region of interest" description="Disordered" evidence="1">
    <location>
        <begin position="231"/>
        <end position="262"/>
    </location>
</feature>
<evidence type="ECO:0000313" key="3">
    <source>
        <dbReference type="EMBL" id="RKN38023.1"/>
    </source>
</evidence>
<gene>
    <name evidence="3" type="ORF">D7294_25895</name>
</gene>
<comment type="caution">
    <text evidence="3">The sequence shown here is derived from an EMBL/GenBank/DDBJ whole genome shotgun (WGS) entry which is preliminary data.</text>
</comment>
<feature type="transmembrane region" description="Helical" evidence="2">
    <location>
        <begin position="52"/>
        <end position="73"/>
    </location>
</feature>
<keyword evidence="2" id="KW-1133">Transmembrane helix</keyword>
<dbReference type="OrthoDB" id="4095883at2"/>
<reference evidence="3 4" key="1">
    <citation type="journal article" date="2014" name="Int. J. Syst. Evol. Microbiol.">
        <title>Streptomyces hoynatensis sp. nov., isolated from deep marine sediment.</title>
        <authorList>
            <person name="Veyisoglu A."/>
            <person name="Sahin N."/>
        </authorList>
    </citation>
    <scope>NUCLEOTIDE SEQUENCE [LARGE SCALE GENOMIC DNA]</scope>
    <source>
        <strain evidence="3 4">KCTC 29097</strain>
    </source>
</reference>